<accession>A0ACB7FIX1</accession>
<keyword evidence="2" id="KW-1185">Reference proteome</keyword>
<organism evidence="1 2">
    <name type="scientific">Nibea albiflora</name>
    <name type="common">Yellow drum</name>
    <name type="synonym">Corvina albiflora</name>
    <dbReference type="NCBI Taxonomy" id="240163"/>
    <lineage>
        <taxon>Eukaryota</taxon>
        <taxon>Metazoa</taxon>
        <taxon>Chordata</taxon>
        <taxon>Craniata</taxon>
        <taxon>Vertebrata</taxon>
        <taxon>Euteleostomi</taxon>
        <taxon>Actinopterygii</taxon>
        <taxon>Neopterygii</taxon>
        <taxon>Teleostei</taxon>
        <taxon>Neoteleostei</taxon>
        <taxon>Acanthomorphata</taxon>
        <taxon>Eupercaria</taxon>
        <taxon>Sciaenidae</taxon>
        <taxon>Nibea</taxon>
    </lineage>
</organism>
<gene>
    <name evidence="1" type="ORF">GBF38_015996</name>
</gene>
<evidence type="ECO:0000313" key="2">
    <source>
        <dbReference type="Proteomes" id="UP000805704"/>
    </source>
</evidence>
<dbReference type="Proteomes" id="UP000805704">
    <property type="component" value="Chromosome 10"/>
</dbReference>
<dbReference type="EMBL" id="CM024798">
    <property type="protein sequence ID" value="KAG8013813.1"/>
    <property type="molecule type" value="Genomic_DNA"/>
</dbReference>
<evidence type="ECO:0000313" key="1">
    <source>
        <dbReference type="EMBL" id="KAG8013813.1"/>
    </source>
</evidence>
<sequence>MEASRFEDIINKERTKNSELEQKVDQISSALEKERTMCEKQHIELMEASRKQMTTLEEKQKLSMALQKAQEQLSQSSNQSRYNSNFDFMLKQQRIALDKTTAALIHLQKQNNDVTSNHQELLKTHNALKLRYENLLYAQGNLRAQLSPLRNPTQC</sequence>
<comment type="caution">
    <text evidence="1">The sequence shown here is derived from an EMBL/GenBank/DDBJ whole genome shotgun (WGS) entry which is preliminary data.</text>
</comment>
<reference evidence="1" key="1">
    <citation type="submission" date="2020-04" db="EMBL/GenBank/DDBJ databases">
        <title>A chromosome-scale assembly and high-density genetic map of the yellow drum (Nibea albiflora) genome.</title>
        <authorList>
            <person name="Xu D."/>
            <person name="Zhang W."/>
            <person name="Chen R."/>
            <person name="Tan P."/>
            <person name="Wang L."/>
            <person name="Song H."/>
            <person name="Tian L."/>
            <person name="Zhu Q."/>
            <person name="Wang B."/>
        </authorList>
    </citation>
    <scope>NUCLEOTIDE SEQUENCE</scope>
    <source>
        <strain evidence="1">ZJHYS-2018</strain>
    </source>
</reference>
<proteinExistence type="predicted"/>
<protein>
    <submittedName>
        <fullName evidence="1">Uncharacterized protein</fullName>
    </submittedName>
</protein>
<name>A0ACB7FIX1_NIBAL</name>